<dbReference type="InterPro" id="IPR010064">
    <property type="entry name" value="HK97-gp10_tail"/>
</dbReference>
<comment type="caution">
    <text evidence="1">The sequence shown here is derived from an EMBL/GenBank/DDBJ whole genome shotgun (WGS) entry which is preliminary data.</text>
</comment>
<proteinExistence type="predicted"/>
<protein>
    <submittedName>
        <fullName evidence="1">Phage protein, HK97 gp10 family</fullName>
    </submittedName>
</protein>
<dbReference type="NCBIfam" id="TIGR01725">
    <property type="entry name" value="phge_HK97_gp10"/>
    <property type="match status" value="1"/>
</dbReference>
<dbReference type="EMBL" id="ACVR01000072">
    <property type="protein sequence ID" value="EET81306.1"/>
    <property type="molecule type" value="Genomic_DNA"/>
</dbReference>
<evidence type="ECO:0000313" key="1">
    <source>
        <dbReference type="EMBL" id="EET81306.1"/>
    </source>
</evidence>
<reference evidence="1 2" key="1">
    <citation type="submission" date="2009-07" db="EMBL/GenBank/DDBJ databases">
        <authorList>
            <person name="Madupu R."/>
            <person name="Durkin A.S."/>
            <person name="Torralba M."/>
            <person name="Methe B."/>
            <person name="Sutton G.G."/>
            <person name="Strausberg R.L."/>
            <person name="Nelson K.E."/>
        </authorList>
    </citation>
    <scope>NUCLEOTIDE SEQUENCE [LARGE SCALE GENOMIC DNA]</scope>
    <source>
        <strain evidence="1 2">SK82</strain>
    </source>
</reference>
<keyword evidence="2" id="KW-1185">Reference proteome</keyword>
<dbReference type="Proteomes" id="UP000018419">
    <property type="component" value="Unassembled WGS sequence"/>
</dbReference>
<name>A0ABP2GI72_ACIRA</name>
<organism evidence="1 2">
    <name type="scientific">Acinetobacter radioresistens SK82</name>
    <dbReference type="NCBI Taxonomy" id="596318"/>
    <lineage>
        <taxon>Bacteria</taxon>
        <taxon>Pseudomonadati</taxon>
        <taxon>Pseudomonadota</taxon>
        <taxon>Gammaproteobacteria</taxon>
        <taxon>Moraxellales</taxon>
        <taxon>Moraxellaceae</taxon>
        <taxon>Acinetobacter</taxon>
    </lineage>
</organism>
<sequence>MESSLKVEGLDDMHKQLQILLGLGNEKEVQSALMYASTPMFKQVKEAAPAADQAYYRYYRGSAKKRRAGNADNSRRLVTPGTLKKAVARKRVRLERSVGVGIYIRSKAFYWRFIEYGTPTITAVPFIRPAYDFNKELSVERFKTKMRQRLKQVVNRQLNQLVDED</sequence>
<gene>
    <name evidence="1" type="ORF">ACIRA0001_0087</name>
</gene>
<accession>A0ABP2GI72</accession>
<evidence type="ECO:0000313" key="2">
    <source>
        <dbReference type="Proteomes" id="UP000018419"/>
    </source>
</evidence>
<dbReference type="RefSeq" id="WP_005016290.1">
    <property type="nucleotide sequence ID" value="NZ_ACVR01000072.1"/>
</dbReference>